<feature type="coiled-coil region" evidence="1">
    <location>
        <begin position="625"/>
        <end position="680"/>
    </location>
</feature>
<dbReference type="Pfam" id="PF16510">
    <property type="entry name" value="P22_portal"/>
    <property type="match status" value="1"/>
</dbReference>
<sequence>MDYTGINKAAKVADIGGNPPPDDIKKDTQDVLSTMRKRMQMAISALSESREDELDDLRFYAGSPDNHWQWPADVLSTRGAVQGQTINARPTLTINKLPQHVRQVTNDQRQNRPSGKVIPADDNADPEVAEIYNGMVRHIEYISDADVAYDTACENQVSYGEGYIRILTEYCDDDTFDQDIKIARIRNSFSVYMDPTIQDPCGADAKWCFVTEDLQRAEYERMFPDASPISTLQAQGVGDQSISVWINQDTVRIAEYYYLEYDKATLHLYPGNVTAFEGSPEAKQMKQMGIKPIRTREVDAKRVKWCKTNGYEMLEEQEWAGKFIPIIRVIGNEFEVDGKLYVSGLVRNAKDAQRMYNYWTSQEAEMLALAPKAPFIGYGGQFEGYEMQWKTANTQNWPYLEVNPDVTDGSGAVLPLPQRAAPPLPQTGLIQAKMGASDDIKSTTGQYDTSLGATSNERSGKAIMARERQSDTGTYHYVDNLARAVRHVTRQLVDLIPKIYDTQRVARIIGVDGETDMVKLNPMQPEPVREIRDANNPDIVIDKIYNPNVGKYDVVVTTGPSYLTKRQEALDAMGMILQSNPQLWQVAGDLFIKNMDWPGAQEMAKRFEKIIDPKIMQDSDESPEMQQAKQQMEAMAQELDQLHQMLQNVDKSIEVQDLERKNFEAEIKAYQAETQRLTAVSGAMNPEQVQEVVMQTLRDVMTAGDLVMEGNGMEMPGEMGMQQEMGAMPQEMQQMPPEMGMIPPSGAEMLPEMLNMPPEGMGQ</sequence>
<reference evidence="2" key="1">
    <citation type="submission" date="2020-05" db="EMBL/GenBank/DDBJ databases">
        <authorList>
            <person name="Chiriac C."/>
            <person name="Salcher M."/>
            <person name="Ghai R."/>
            <person name="Kavagutti S V."/>
        </authorList>
    </citation>
    <scope>NUCLEOTIDE SEQUENCE</scope>
</reference>
<organism evidence="2">
    <name type="scientific">uncultured Caudovirales phage</name>
    <dbReference type="NCBI Taxonomy" id="2100421"/>
    <lineage>
        <taxon>Viruses</taxon>
        <taxon>Duplodnaviria</taxon>
        <taxon>Heunggongvirae</taxon>
        <taxon>Uroviricota</taxon>
        <taxon>Caudoviricetes</taxon>
        <taxon>Peduoviridae</taxon>
        <taxon>Maltschvirus</taxon>
        <taxon>Maltschvirus maltsch</taxon>
    </lineage>
</organism>
<gene>
    <name evidence="2" type="ORF">UFOVP370_17</name>
</gene>
<protein>
    <submittedName>
        <fullName evidence="2">Phage P22-like portal protein</fullName>
    </submittedName>
</protein>
<keyword evidence="1" id="KW-0175">Coiled coil</keyword>
<dbReference type="EMBL" id="LR798311">
    <property type="protein sequence ID" value="CAB5222601.1"/>
    <property type="molecule type" value="Genomic_DNA"/>
</dbReference>
<proteinExistence type="predicted"/>
<evidence type="ECO:0000256" key="1">
    <source>
        <dbReference type="SAM" id="Coils"/>
    </source>
</evidence>
<name>A0A6J7WX92_9CAUD</name>
<evidence type="ECO:0000313" key="2">
    <source>
        <dbReference type="EMBL" id="CAB5222601.1"/>
    </source>
</evidence>
<accession>A0A6J7WX92</accession>
<dbReference type="InterPro" id="IPR032427">
    <property type="entry name" value="P22_portal"/>
</dbReference>